<gene>
    <name evidence="2" type="ORF">SAMN06295900_105176</name>
</gene>
<name>A0A1X7EBZ3_TRICW</name>
<dbReference type="RefSeq" id="WP_139831153.1">
    <property type="nucleotide sequence ID" value="NZ_BSQD01000004.1"/>
</dbReference>
<evidence type="ECO:0000256" key="1">
    <source>
        <dbReference type="SAM" id="Phobius"/>
    </source>
</evidence>
<sequence>MSQQTDPAASPSPWRLFAAVLAAPAAWTLQVCIAEALVAQSCFPHDAPTRASYADAALAAAVGVSVAALAVGAAGTWCAWRNWRRLAQRMRASAPRGAPPIVSGEAFIAEVGFMASVLFLFALVATDIASMLVSACG</sequence>
<evidence type="ECO:0000313" key="3">
    <source>
        <dbReference type="Proteomes" id="UP000192911"/>
    </source>
</evidence>
<dbReference type="STRING" id="28094.SAMN06295900_105176"/>
<dbReference type="GeneID" id="95553742"/>
<organism evidence="2 3">
    <name type="scientific">Trinickia caryophylli</name>
    <name type="common">Paraburkholderia caryophylli</name>
    <dbReference type="NCBI Taxonomy" id="28094"/>
    <lineage>
        <taxon>Bacteria</taxon>
        <taxon>Pseudomonadati</taxon>
        <taxon>Pseudomonadota</taxon>
        <taxon>Betaproteobacteria</taxon>
        <taxon>Burkholderiales</taxon>
        <taxon>Burkholderiaceae</taxon>
        <taxon>Trinickia</taxon>
    </lineage>
</organism>
<dbReference type="EMBL" id="FXAH01000005">
    <property type="protein sequence ID" value="SMF31272.1"/>
    <property type="molecule type" value="Genomic_DNA"/>
</dbReference>
<dbReference type="Proteomes" id="UP000192911">
    <property type="component" value="Unassembled WGS sequence"/>
</dbReference>
<evidence type="ECO:0000313" key="2">
    <source>
        <dbReference type="EMBL" id="SMF31272.1"/>
    </source>
</evidence>
<dbReference type="AlphaFoldDB" id="A0A1X7EBZ3"/>
<keyword evidence="1" id="KW-0812">Transmembrane</keyword>
<keyword evidence="1" id="KW-0472">Membrane</keyword>
<keyword evidence="3" id="KW-1185">Reference proteome</keyword>
<accession>A0A1X7EBZ3</accession>
<protein>
    <submittedName>
        <fullName evidence="2">Uncharacterized protein</fullName>
    </submittedName>
</protein>
<feature type="transmembrane region" description="Helical" evidence="1">
    <location>
        <begin position="58"/>
        <end position="80"/>
    </location>
</feature>
<reference evidence="3" key="1">
    <citation type="submission" date="2017-04" db="EMBL/GenBank/DDBJ databases">
        <authorList>
            <person name="Varghese N."/>
            <person name="Submissions S."/>
        </authorList>
    </citation>
    <scope>NUCLEOTIDE SEQUENCE [LARGE SCALE GENOMIC DNA]</scope>
    <source>
        <strain evidence="3">Ballard 720</strain>
    </source>
</reference>
<keyword evidence="1" id="KW-1133">Transmembrane helix</keyword>
<dbReference type="OrthoDB" id="5572070at2"/>
<proteinExistence type="predicted"/>
<feature type="transmembrane region" description="Helical" evidence="1">
    <location>
        <begin position="101"/>
        <end position="124"/>
    </location>
</feature>